<dbReference type="KEGG" id="palo:E6C60_2728"/>
<dbReference type="PANTHER" id="PTHR30105:SF2">
    <property type="entry name" value="DIVERGENT POLYSACCHARIDE DEACETYLASE SUPERFAMILY"/>
    <property type="match status" value="1"/>
</dbReference>
<sequence length="273" mass="29924">MMNKLILWLWILGVLSWTGTVGVSAEGFLQGEEEMLRPGKVSIIIDDFGSGQKGTEEMLQLPVKITAAVMPFLSTSREDAERAHAAGHDVIIHMPMEPRQGKASWLGPGAITTSMSHQEIRQTLEAAIQEVPHAVGMNNHMGSRITGDERIMSVVLEVCREHGLFFVDSKTNYRSVAGRLAVEKGLPDISNHLFLDDIHTKAHVVKQLKLASEYGAKHQYCVTIGHVGIDGLITAQGLSDSVAELQRQGVEFIGISQLVLESTGWSRDVLPLR</sequence>
<name>A0A4P8XNX3_9BACL</name>
<dbReference type="InterPro" id="IPR006837">
    <property type="entry name" value="Divergent_DAC"/>
</dbReference>
<dbReference type="Pfam" id="PF04748">
    <property type="entry name" value="Polysacc_deac_2"/>
    <property type="match status" value="1"/>
</dbReference>
<dbReference type="InterPro" id="IPR011330">
    <property type="entry name" value="Glyco_hydro/deAcase_b/a-brl"/>
</dbReference>
<gene>
    <name evidence="1" type="ORF">E6C60_2728</name>
</gene>
<dbReference type="Gene3D" id="3.20.20.370">
    <property type="entry name" value="Glycoside hydrolase/deacetylase"/>
    <property type="match status" value="1"/>
</dbReference>
<protein>
    <recommendedName>
        <fullName evidence="3">Divergent polysaccharide deacetylase</fullName>
    </recommendedName>
</protein>
<proteinExistence type="predicted"/>
<reference evidence="1 2" key="1">
    <citation type="submission" date="2019-05" db="EMBL/GenBank/DDBJ databases">
        <authorList>
            <person name="Chen C."/>
        </authorList>
    </citation>
    <scope>NUCLEOTIDE SEQUENCE [LARGE SCALE GENOMIC DNA]</scope>
    <source>
        <strain evidence="1 2">HB172198</strain>
    </source>
</reference>
<keyword evidence="2" id="KW-1185">Reference proteome</keyword>
<dbReference type="GO" id="GO:0005975">
    <property type="term" value="P:carbohydrate metabolic process"/>
    <property type="evidence" value="ECO:0007669"/>
    <property type="project" value="InterPro"/>
</dbReference>
<dbReference type="AlphaFoldDB" id="A0A4P8XNX3"/>
<dbReference type="SUPFAM" id="SSF88713">
    <property type="entry name" value="Glycoside hydrolase/deacetylase"/>
    <property type="match status" value="1"/>
</dbReference>
<dbReference type="PANTHER" id="PTHR30105">
    <property type="entry name" value="UNCHARACTERIZED YIBQ-RELATED"/>
    <property type="match status" value="1"/>
</dbReference>
<dbReference type="Proteomes" id="UP000300879">
    <property type="component" value="Chromosome"/>
</dbReference>
<dbReference type="EMBL" id="CP040396">
    <property type="protein sequence ID" value="QCT03440.1"/>
    <property type="molecule type" value="Genomic_DNA"/>
</dbReference>
<accession>A0A4P8XNX3</accession>
<evidence type="ECO:0008006" key="3">
    <source>
        <dbReference type="Google" id="ProtNLM"/>
    </source>
</evidence>
<evidence type="ECO:0000313" key="2">
    <source>
        <dbReference type="Proteomes" id="UP000300879"/>
    </source>
</evidence>
<organism evidence="1 2">
    <name type="scientific">Paenibacillus algicola</name>
    <dbReference type="NCBI Taxonomy" id="2565926"/>
    <lineage>
        <taxon>Bacteria</taxon>
        <taxon>Bacillati</taxon>
        <taxon>Bacillota</taxon>
        <taxon>Bacilli</taxon>
        <taxon>Bacillales</taxon>
        <taxon>Paenibacillaceae</taxon>
        <taxon>Paenibacillus</taxon>
    </lineage>
</organism>
<dbReference type="CDD" id="cd10936">
    <property type="entry name" value="CE4_DAC2"/>
    <property type="match status" value="1"/>
</dbReference>
<evidence type="ECO:0000313" key="1">
    <source>
        <dbReference type="EMBL" id="QCT03440.1"/>
    </source>
</evidence>